<proteinExistence type="predicted"/>
<dbReference type="Proteomes" id="UP001590951">
    <property type="component" value="Unassembled WGS sequence"/>
</dbReference>
<keyword evidence="5 6" id="KW-0472">Membrane</keyword>
<evidence type="ECO:0000256" key="3">
    <source>
        <dbReference type="ARBA" id="ARBA00022824"/>
    </source>
</evidence>
<keyword evidence="8" id="KW-1185">Reference proteome</keyword>
<evidence type="ECO:0000256" key="1">
    <source>
        <dbReference type="ARBA" id="ARBA00004477"/>
    </source>
</evidence>
<dbReference type="Pfam" id="PF11779">
    <property type="entry name" value="SPT_ssu-like"/>
    <property type="match status" value="1"/>
</dbReference>
<protein>
    <submittedName>
        <fullName evidence="7">Uncharacterized protein</fullName>
    </submittedName>
</protein>
<accession>A0ABR4BI79</accession>
<evidence type="ECO:0000256" key="4">
    <source>
        <dbReference type="ARBA" id="ARBA00022989"/>
    </source>
</evidence>
<evidence type="ECO:0000256" key="2">
    <source>
        <dbReference type="ARBA" id="ARBA00022692"/>
    </source>
</evidence>
<dbReference type="EMBL" id="JBHFEH010000005">
    <property type="protein sequence ID" value="KAL2057333.1"/>
    <property type="molecule type" value="Genomic_DNA"/>
</dbReference>
<gene>
    <name evidence="7" type="ORF">ABVK25_002386</name>
</gene>
<organism evidence="7 8">
    <name type="scientific">Lepraria finkii</name>
    <dbReference type="NCBI Taxonomy" id="1340010"/>
    <lineage>
        <taxon>Eukaryota</taxon>
        <taxon>Fungi</taxon>
        <taxon>Dikarya</taxon>
        <taxon>Ascomycota</taxon>
        <taxon>Pezizomycotina</taxon>
        <taxon>Lecanoromycetes</taxon>
        <taxon>OSLEUM clade</taxon>
        <taxon>Lecanoromycetidae</taxon>
        <taxon>Lecanorales</taxon>
        <taxon>Lecanorineae</taxon>
        <taxon>Stereocaulaceae</taxon>
        <taxon>Lepraria</taxon>
    </lineage>
</organism>
<feature type="transmembrane region" description="Helical" evidence="6">
    <location>
        <begin position="33"/>
        <end position="54"/>
    </location>
</feature>
<reference evidence="7 8" key="1">
    <citation type="submission" date="2024-09" db="EMBL/GenBank/DDBJ databases">
        <title>Rethinking Asexuality: The Enigmatic Case of Functional Sexual Genes in Lepraria (Stereocaulaceae).</title>
        <authorList>
            <person name="Doellman M."/>
            <person name="Sun Y."/>
            <person name="Barcenas-Pena A."/>
            <person name="Lumbsch H.T."/>
            <person name="Grewe F."/>
        </authorList>
    </citation>
    <scope>NUCLEOTIDE SEQUENCE [LARGE SCALE GENOMIC DNA]</scope>
    <source>
        <strain evidence="7 8">Grewe 0041</strain>
    </source>
</reference>
<evidence type="ECO:0000313" key="7">
    <source>
        <dbReference type="EMBL" id="KAL2057333.1"/>
    </source>
</evidence>
<name>A0ABR4BI79_9LECA</name>
<evidence type="ECO:0000256" key="5">
    <source>
        <dbReference type="ARBA" id="ARBA00023136"/>
    </source>
</evidence>
<sequence length="124" mass="13640">MLYISNLIRWLQRKRYQYEVTFSLYMLTPTEKFIFNTCALLFFSMVILAASLYLPGHIKEMFSRAWFYYAGDETVAATAGAARGAAAGQGAGAGAGFAETRQRKAGGSGGRMDKQDVLDMLGTL</sequence>
<keyword evidence="4 6" id="KW-1133">Transmembrane helix</keyword>
<comment type="caution">
    <text evidence="7">The sequence shown here is derived from an EMBL/GenBank/DDBJ whole genome shotgun (WGS) entry which is preliminary data.</text>
</comment>
<keyword evidence="2 6" id="KW-0812">Transmembrane</keyword>
<keyword evidence="3" id="KW-0256">Endoplasmic reticulum</keyword>
<comment type="subcellular location">
    <subcellularLocation>
        <location evidence="1">Endoplasmic reticulum membrane</location>
        <topology evidence="1">Multi-pass membrane protein</topology>
    </subcellularLocation>
</comment>
<dbReference type="InterPro" id="IPR024512">
    <property type="entry name" value="Ser_palmitoyltrfase_ssu-like"/>
</dbReference>
<evidence type="ECO:0000256" key="6">
    <source>
        <dbReference type="SAM" id="Phobius"/>
    </source>
</evidence>
<evidence type="ECO:0000313" key="8">
    <source>
        <dbReference type="Proteomes" id="UP001590951"/>
    </source>
</evidence>